<keyword evidence="1" id="KW-0472">Membrane</keyword>
<dbReference type="AlphaFoldDB" id="A0A2N5NDD2"/>
<keyword evidence="3" id="KW-1185">Reference proteome</keyword>
<evidence type="ECO:0008006" key="4">
    <source>
        <dbReference type="Google" id="ProtNLM"/>
    </source>
</evidence>
<gene>
    <name evidence="2" type="ORF">B8V81_0481</name>
</gene>
<evidence type="ECO:0000313" key="3">
    <source>
        <dbReference type="Proteomes" id="UP000234789"/>
    </source>
</evidence>
<dbReference type="RefSeq" id="WP_153784460.1">
    <property type="nucleotide sequence ID" value="NZ_BIMM01000015.1"/>
</dbReference>
<evidence type="ECO:0000313" key="2">
    <source>
        <dbReference type="EMBL" id="PLT48349.1"/>
    </source>
</evidence>
<sequence length="53" mass="5845">MPFLAVLLILVGLFFGIGGLFDLFVGTLKLVFYVIAILFLGGGIMMLLRKIRN</sequence>
<proteinExistence type="predicted"/>
<comment type="caution">
    <text evidence="2">The sequence shown here is derived from an EMBL/GenBank/DDBJ whole genome shotgun (WGS) entry which is preliminary data.</text>
</comment>
<dbReference type="EMBL" id="NFEZ01000001">
    <property type="protein sequence ID" value="PLT48349.1"/>
    <property type="molecule type" value="Genomic_DNA"/>
</dbReference>
<protein>
    <recommendedName>
        <fullName evidence="4">DUF1328 domain-containing protein</fullName>
    </recommendedName>
</protein>
<organism evidence="2 3">
    <name type="scientific">Paenibacillus pasadenensis</name>
    <dbReference type="NCBI Taxonomy" id="217090"/>
    <lineage>
        <taxon>Bacteria</taxon>
        <taxon>Bacillati</taxon>
        <taxon>Bacillota</taxon>
        <taxon>Bacilli</taxon>
        <taxon>Bacillales</taxon>
        <taxon>Paenibacillaceae</taxon>
        <taxon>Paenibacillus</taxon>
    </lineage>
</organism>
<name>A0A2N5NDD2_9BACL</name>
<evidence type="ECO:0000256" key="1">
    <source>
        <dbReference type="SAM" id="Phobius"/>
    </source>
</evidence>
<accession>A0A2N5NDD2</accession>
<dbReference type="Proteomes" id="UP000234789">
    <property type="component" value="Unassembled WGS sequence"/>
</dbReference>
<keyword evidence="1" id="KW-1133">Transmembrane helix</keyword>
<feature type="transmembrane region" description="Helical" evidence="1">
    <location>
        <begin position="30"/>
        <end position="48"/>
    </location>
</feature>
<keyword evidence="1" id="KW-0812">Transmembrane</keyword>
<reference evidence="2 3" key="1">
    <citation type="submission" date="2017-05" db="EMBL/GenBank/DDBJ databases">
        <title>Functional genome analysis of Paenibacillus pasadenensis strain R16: insights on endophytic life style and antifungal activity.</title>
        <authorList>
            <person name="Passera A."/>
            <person name="Marcolungo L."/>
            <person name="Casati P."/>
            <person name="Brasca M."/>
            <person name="Quaglino F."/>
            <person name="Delledonne M."/>
        </authorList>
    </citation>
    <scope>NUCLEOTIDE SEQUENCE [LARGE SCALE GENOMIC DNA]</scope>
    <source>
        <strain evidence="2 3">R16</strain>
    </source>
</reference>